<proteinExistence type="predicted"/>
<dbReference type="Proteomes" id="UP001148786">
    <property type="component" value="Unassembled WGS sequence"/>
</dbReference>
<name>A0A9W8K2K5_9AGAR</name>
<dbReference type="EMBL" id="JANKHO010000489">
    <property type="protein sequence ID" value="KAJ3509287.1"/>
    <property type="molecule type" value="Genomic_DNA"/>
</dbReference>
<dbReference type="AlphaFoldDB" id="A0A9W8K2K5"/>
<gene>
    <name evidence="1" type="ORF">NLJ89_g5300</name>
</gene>
<organism evidence="1 2">
    <name type="scientific">Agrocybe chaxingu</name>
    <dbReference type="NCBI Taxonomy" id="84603"/>
    <lineage>
        <taxon>Eukaryota</taxon>
        <taxon>Fungi</taxon>
        <taxon>Dikarya</taxon>
        <taxon>Basidiomycota</taxon>
        <taxon>Agaricomycotina</taxon>
        <taxon>Agaricomycetes</taxon>
        <taxon>Agaricomycetidae</taxon>
        <taxon>Agaricales</taxon>
        <taxon>Agaricineae</taxon>
        <taxon>Strophariaceae</taxon>
        <taxon>Agrocybe</taxon>
    </lineage>
</organism>
<evidence type="ECO:0000313" key="2">
    <source>
        <dbReference type="Proteomes" id="UP001148786"/>
    </source>
</evidence>
<keyword evidence="2" id="KW-1185">Reference proteome</keyword>
<protein>
    <submittedName>
        <fullName evidence="1">Uncharacterized protein</fullName>
    </submittedName>
</protein>
<reference evidence="1" key="1">
    <citation type="submission" date="2022-07" db="EMBL/GenBank/DDBJ databases">
        <title>Genome Sequence of Agrocybe chaxingu.</title>
        <authorList>
            <person name="Buettner E."/>
        </authorList>
    </citation>
    <scope>NUCLEOTIDE SEQUENCE</scope>
    <source>
        <strain evidence="1">MP-N11</strain>
    </source>
</reference>
<evidence type="ECO:0000313" key="1">
    <source>
        <dbReference type="EMBL" id="KAJ3509287.1"/>
    </source>
</evidence>
<sequence length="147" mass="16489">MVVLRRSFSYMGPGQQIQIKNLYVRHGAKNDPGYTEEEMKRVVTKAIRSVGVQRTIKAAHGLVHEGLDVTVMRAVASHSPGGEKRDHYTARLFRSDGMGEYLGGVHAFPTRRIGYATFVSAAASWKKGRKKWTRRTFADVQDIDPVN</sequence>
<accession>A0A9W8K2K5</accession>
<comment type="caution">
    <text evidence="1">The sequence shown here is derived from an EMBL/GenBank/DDBJ whole genome shotgun (WGS) entry which is preliminary data.</text>
</comment>